<feature type="region of interest" description="Disordered" evidence="1">
    <location>
        <begin position="16"/>
        <end position="40"/>
    </location>
</feature>
<reference evidence="2" key="2">
    <citation type="submission" date="2018-08" db="UniProtKB">
        <authorList>
            <consortium name="EnsemblPlants"/>
        </authorList>
    </citation>
    <scope>IDENTIFICATION</scope>
    <source>
        <strain evidence="2">Yugu1</strain>
    </source>
</reference>
<evidence type="ECO:0000313" key="2">
    <source>
        <dbReference type="EnsemblPlants" id="KQK95491"/>
    </source>
</evidence>
<keyword evidence="3" id="KW-1185">Reference proteome</keyword>
<dbReference type="HOGENOM" id="CLU_2908398_0_0_1"/>
<name>K3ZKV9_SETIT</name>
<evidence type="ECO:0000313" key="3">
    <source>
        <dbReference type="Proteomes" id="UP000004995"/>
    </source>
</evidence>
<dbReference type="Proteomes" id="UP000004995">
    <property type="component" value="Unassembled WGS sequence"/>
</dbReference>
<reference evidence="3" key="1">
    <citation type="journal article" date="2012" name="Nat. Biotechnol.">
        <title>Reference genome sequence of the model plant Setaria.</title>
        <authorList>
            <person name="Bennetzen J.L."/>
            <person name="Schmutz J."/>
            <person name="Wang H."/>
            <person name="Percifield R."/>
            <person name="Hawkins J."/>
            <person name="Pontaroli A.C."/>
            <person name="Estep M."/>
            <person name="Feng L."/>
            <person name="Vaughn J.N."/>
            <person name="Grimwood J."/>
            <person name="Jenkins J."/>
            <person name="Barry K."/>
            <person name="Lindquist E."/>
            <person name="Hellsten U."/>
            <person name="Deshpande S."/>
            <person name="Wang X."/>
            <person name="Wu X."/>
            <person name="Mitros T."/>
            <person name="Triplett J."/>
            <person name="Yang X."/>
            <person name="Ye C.Y."/>
            <person name="Mauro-Herrera M."/>
            <person name="Wang L."/>
            <person name="Li P."/>
            <person name="Sharma M."/>
            <person name="Sharma R."/>
            <person name="Ronald P.C."/>
            <person name="Panaud O."/>
            <person name="Kellogg E.A."/>
            <person name="Brutnell T.P."/>
            <person name="Doust A.N."/>
            <person name="Tuskan G.A."/>
            <person name="Rokhsar D."/>
            <person name="Devos K.M."/>
        </authorList>
    </citation>
    <scope>NUCLEOTIDE SEQUENCE [LARGE SCALE GENOMIC DNA]</scope>
    <source>
        <strain evidence="3">cv. Yugu1</strain>
    </source>
</reference>
<sequence>MGSIGSNQHVWLQHVSGSITRSRHQVEPSTQPSMVPSEPSVAKVIRSGAEDLKWKCNRVMMT</sequence>
<dbReference type="EnsemblPlants" id="KQK95491">
    <property type="protein sequence ID" value="KQK95491"/>
    <property type="gene ID" value="SETIT_027215mg"/>
</dbReference>
<proteinExistence type="predicted"/>
<dbReference type="InParanoid" id="K3ZKV9"/>
<evidence type="ECO:0000256" key="1">
    <source>
        <dbReference type="SAM" id="MobiDB-lite"/>
    </source>
</evidence>
<protein>
    <submittedName>
        <fullName evidence="2">Uncharacterized protein</fullName>
    </submittedName>
</protein>
<organism evidence="2 3">
    <name type="scientific">Setaria italica</name>
    <name type="common">Foxtail millet</name>
    <name type="synonym">Panicum italicum</name>
    <dbReference type="NCBI Taxonomy" id="4555"/>
    <lineage>
        <taxon>Eukaryota</taxon>
        <taxon>Viridiplantae</taxon>
        <taxon>Streptophyta</taxon>
        <taxon>Embryophyta</taxon>
        <taxon>Tracheophyta</taxon>
        <taxon>Spermatophyta</taxon>
        <taxon>Magnoliopsida</taxon>
        <taxon>Liliopsida</taxon>
        <taxon>Poales</taxon>
        <taxon>Poaceae</taxon>
        <taxon>PACMAD clade</taxon>
        <taxon>Panicoideae</taxon>
        <taxon>Panicodae</taxon>
        <taxon>Paniceae</taxon>
        <taxon>Cenchrinae</taxon>
        <taxon>Setaria</taxon>
    </lineage>
</organism>
<dbReference type="AlphaFoldDB" id="K3ZKV9"/>
<dbReference type="EMBL" id="AGNK02005171">
    <property type="status" value="NOT_ANNOTATED_CDS"/>
    <property type="molecule type" value="Genomic_DNA"/>
</dbReference>
<accession>K3ZKV9</accession>
<dbReference type="Gramene" id="KQK95491">
    <property type="protein sequence ID" value="KQK95491"/>
    <property type="gene ID" value="SETIT_027215mg"/>
</dbReference>